<proteinExistence type="predicted"/>
<reference evidence="1 2" key="2">
    <citation type="submission" date="2018-11" db="EMBL/GenBank/DDBJ databases">
        <authorList>
            <consortium name="Pathogen Informatics"/>
        </authorList>
    </citation>
    <scope>NUCLEOTIDE SEQUENCE [LARGE SCALE GENOMIC DNA]</scope>
    <source>
        <strain evidence="1">Dakar</strain>
        <strain evidence="2">Dakar, Senegal</strain>
    </source>
</reference>
<sequence length="36" mass="4266">MTRFTLLSALQFIKQQQILTSCIVHKYKISKRLTRA</sequence>
<dbReference type="Proteomes" id="UP000279833">
    <property type="component" value="Unassembled WGS sequence"/>
</dbReference>
<organism evidence="3">
    <name type="scientific">Schistosoma curassoni</name>
    <dbReference type="NCBI Taxonomy" id="6186"/>
    <lineage>
        <taxon>Eukaryota</taxon>
        <taxon>Metazoa</taxon>
        <taxon>Spiralia</taxon>
        <taxon>Lophotrochozoa</taxon>
        <taxon>Platyhelminthes</taxon>
        <taxon>Trematoda</taxon>
        <taxon>Digenea</taxon>
        <taxon>Strigeidida</taxon>
        <taxon>Schistosomatoidea</taxon>
        <taxon>Schistosomatidae</taxon>
        <taxon>Schistosoma</taxon>
    </lineage>
</organism>
<dbReference type="WBParaSite" id="SCUD_0002122901-mRNA-1">
    <property type="protein sequence ID" value="SCUD_0002122901-mRNA-1"/>
    <property type="gene ID" value="SCUD_0002122901"/>
</dbReference>
<evidence type="ECO:0000313" key="1">
    <source>
        <dbReference type="EMBL" id="VDP74754.1"/>
    </source>
</evidence>
<accession>A0A183L1M6</accession>
<dbReference type="EMBL" id="UZAK01046068">
    <property type="protein sequence ID" value="VDP74754.1"/>
    <property type="molecule type" value="Genomic_DNA"/>
</dbReference>
<keyword evidence="2" id="KW-1185">Reference proteome</keyword>
<reference evidence="3" key="1">
    <citation type="submission" date="2016-06" db="UniProtKB">
        <authorList>
            <consortium name="WormBaseParasite"/>
        </authorList>
    </citation>
    <scope>IDENTIFICATION</scope>
</reference>
<name>A0A183L1M6_9TREM</name>
<dbReference type="AlphaFoldDB" id="A0A183L1M6"/>
<evidence type="ECO:0000313" key="2">
    <source>
        <dbReference type="Proteomes" id="UP000279833"/>
    </source>
</evidence>
<gene>
    <name evidence="1" type="ORF">SCUD_LOCUS21226</name>
</gene>
<protein>
    <submittedName>
        <fullName evidence="1 3">Uncharacterized protein</fullName>
    </submittedName>
</protein>
<evidence type="ECO:0000313" key="3">
    <source>
        <dbReference type="WBParaSite" id="SCUD_0002122901-mRNA-1"/>
    </source>
</evidence>